<dbReference type="Proteomes" id="UP000694005">
    <property type="component" value="Chromosome A10"/>
</dbReference>
<accession>A0A8D9I485</accession>
<dbReference type="InterPro" id="IPR032867">
    <property type="entry name" value="DYW_dom"/>
</dbReference>
<gene>
    <name evidence="3" type="ORF">BRAPAZ1V2_A10P03570.2</name>
</gene>
<evidence type="ECO:0000259" key="2">
    <source>
        <dbReference type="Pfam" id="PF14432"/>
    </source>
</evidence>
<name>A0A8D9I485_BRACM</name>
<proteinExistence type="inferred from homology"/>
<evidence type="ECO:0000313" key="4">
    <source>
        <dbReference type="Proteomes" id="UP000694005"/>
    </source>
</evidence>
<protein>
    <recommendedName>
        <fullName evidence="2">DYW domain-containing protein</fullName>
    </recommendedName>
</protein>
<dbReference type="EMBL" id="LS974626">
    <property type="protein sequence ID" value="CAG7909111.1"/>
    <property type="molecule type" value="Genomic_DNA"/>
</dbReference>
<dbReference type="Pfam" id="PF14432">
    <property type="entry name" value="DYW_deaminase"/>
    <property type="match status" value="1"/>
</dbReference>
<dbReference type="AlphaFoldDB" id="A0A8D9I485"/>
<dbReference type="Gramene" id="A10p03570.2_BraZ1">
    <property type="protein sequence ID" value="A10p03570.2_BraZ1.CDS"/>
    <property type="gene ID" value="A10g03570.2_BraZ1"/>
</dbReference>
<evidence type="ECO:0000313" key="3">
    <source>
        <dbReference type="EMBL" id="CAG7909111.1"/>
    </source>
</evidence>
<feature type="domain" description="DYW" evidence="2">
    <location>
        <begin position="39"/>
        <end position="103"/>
    </location>
</feature>
<sequence length="271" mass="30375">MLPRSRITDGDHPLSPGKAIIWNTYFQLEEIVPLAVERGYIPGGDWSIHDIEEEEKENVTGIHSEKLAFALGLLGTSPGTVIWIVKNLRICGDCHSLMKYLPTLKLGLLKLLLRSYALRTCKHPIRVPLTLAQNLCLLFVLLLRRWRPIDSRPCLLCSLFDPSGKSPSHKDLLCDDTPSKPLLECKGSDESFDGFPKDLVSCAPIEPDLGDDKGHSFTTTNLIGDDAQVHNGRLFTERSRSIFVLEEHIGSSHLIDSQERSFTRYRGESCL</sequence>
<dbReference type="GO" id="GO:0008270">
    <property type="term" value="F:zinc ion binding"/>
    <property type="evidence" value="ECO:0007669"/>
    <property type="project" value="InterPro"/>
</dbReference>
<evidence type="ECO:0000256" key="1">
    <source>
        <dbReference type="ARBA" id="ARBA00006643"/>
    </source>
</evidence>
<comment type="similarity">
    <text evidence="1">Belongs to the PPR family. PCMP-H subfamily.</text>
</comment>
<organism evidence="3 4">
    <name type="scientific">Brassica campestris</name>
    <name type="common">Field mustard</name>
    <dbReference type="NCBI Taxonomy" id="3711"/>
    <lineage>
        <taxon>Eukaryota</taxon>
        <taxon>Viridiplantae</taxon>
        <taxon>Streptophyta</taxon>
        <taxon>Embryophyta</taxon>
        <taxon>Tracheophyta</taxon>
        <taxon>Spermatophyta</taxon>
        <taxon>Magnoliopsida</taxon>
        <taxon>eudicotyledons</taxon>
        <taxon>Gunneridae</taxon>
        <taxon>Pentapetalae</taxon>
        <taxon>rosids</taxon>
        <taxon>malvids</taxon>
        <taxon>Brassicales</taxon>
        <taxon>Brassicaceae</taxon>
        <taxon>Brassiceae</taxon>
        <taxon>Brassica</taxon>
    </lineage>
</organism>
<reference evidence="3 4" key="1">
    <citation type="submission" date="2021-07" db="EMBL/GenBank/DDBJ databases">
        <authorList>
            <consortium name="Genoscope - CEA"/>
            <person name="William W."/>
        </authorList>
    </citation>
    <scope>NUCLEOTIDE SEQUENCE [LARGE SCALE GENOMIC DNA]</scope>
</reference>